<dbReference type="EMBL" id="JACBNQ010000002">
    <property type="protein sequence ID" value="NYB73408.1"/>
    <property type="molecule type" value="Genomic_DNA"/>
</dbReference>
<evidence type="ECO:0000313" key="1">
    <source>
        <dbReference type="EMBL" id="NYB73408.1"/>
    </source>
</evidence>
<dbReference type="RefSeq" id="WP_179237087.1">
    <property type="nucleotide sequence ID" value="NZ_JACBNQ010000002.1"/>
</dbReference>
<evidence type="ECO:0000313" key="2">
    <source>
        <dbReference type="Proteomes" id="UP000611629"/>
    </source>
</evidence>
<keyword evidence="2" id="KW-1185">Reference proteome</keyword>
<organism evidence="1 2">
    <name type="scientific">Sedimentibacter hydroxybenzoicus DSM 7310</name>
    <dbReference type="NCBI Taxonomy" id="1123245"/>
    <lineage>
        <taxon>Bacteria</taxon>
        <taxon>Bacillati</taxon>
        <taxon>Bacillota</taxon>
        <taxon>Tissierellia</taxon>
        <taxon>Sedimentibacter</taxon>
    </lineage>
</organism>
<dbReference type="Proteomes" id="UP000611629">
    <property type="component" value="Unassembled WGS sequence"/>
</dbReference>
<name>A0A974BHV8_SEDHY</name>
<comment type="caution">
    <text evidence="1">The sequence shown here is derived from an EMBL/GenBank/DDBJ whole genome shotgun (WGS) entry which is preliminary data.</text>
</comment>
<reference evidence="1" key="1">
    <citation type="submission" date="2020-07" db="EMBL/GenBank/DDBJ databases">
        <title>Genomic analysis of a strain of Sedimentibacter Hydroxybenzoicus DSM7310.</title>
        <authorList>
            <person name="Ma S."/>
        </authorList>
    </citation>
    <scope>NUCLEOTIDE SEQUENCE</scope>
    <source>
        <strain evidence="1">DSM 7310</strain>
    </source>
</reference>
<gene>
    <name evidence="1" type="ORF">HZF24_04560</name>
</gene>
<sequence>MGKSELLREINKTLESAPVKWLERVNDVLAECIEEDIIIPIEEEMAESTFVAVTSFILDCADIQIHNADSGKVEAIGVNLTDNISLIVFPPNENINLCIDGKSILEIEPRSPILKAFKVLFTELDCYIP</sequence>
<protein>
    <submittedName>
        <fullName evidence="1">Uncharacterized protein</fullName>
    </submittedName>
</protein>
<dbReference type="AlphaFoldDB" id="A0A974BHV8"/>
<accession>A0A974BHV8</accession>
<proteinExistence type="predicted"/>